<evidence type="ECO:0000313" key="1">
    <source>
        <dbReference type="EMBL" id="AFC23061.1"/>
    </source>
</evidence>
<keyword evidence="1" id="KW-0808">Transferase</keyword>
<evidence type="ECO:0000313" key="2">
    <source>
        <dbReference type="Proteomes" id="UP000007519"/>
    </source>
</evidence>
<dbReference type="EMBL" id="CP002831">
    <property type="protein sequence ID" value="AFC23061.1"/>
    <property type="molecule type" value="Genomic_DNA"/>
</dbReference>
<keyword evidence="1" id="KW-0418">Kinase</keyword>
<dbReference type="Gene3D" id="3.40.50.300">
    <property type="entry name" value="P-loop containing nucleotide triphosphate hydrolases"/>
    <property type="match status" value="1"/>
</dbReference>
<dbReference type="Proteomes" id="UP000007519">
    <property type="component" value="Chromosome"/>
</dbReference>
<reference evidence="1 2" key="1">
    <citation type="journal article" date="2012" name="Stand. Genomic Sci.">
        <title>Complete genome sequencing and analysis of Saprospira grandis str. Lewin, a predatory marine bacterium.</title>
        <authorList>
            <person name="Saw J.H."/>
            <person name="Yuryev A."/>
            <person name="Kanbe M."/>
            <person name="Hou S."/>
            <person name="Young A.G."/>
            <person name="Aizawa S."/>
            <person name="Alam M."/>
        </authorList>
    </citation>
    <scope>NUCLEOTIDE SEQUENCE [LARGE SCALE GENOMIC DNA]</scope>
    <source>
        <strain evidence="1 2">Lewin</strain>
    </source>
</reference>
<dbReference type="KEGG" id="sgn:SGRA_0322"/>
<keyword evidence="2" id="KW-1185">Reference proteome</keyword>
<name>H6L7M9_SAPGL</name>
<dbReference type="eggNOG" id="COG0563">
    <property type="taxonomic scope" value="Bacteria"/>
</dbReference>
<protein>
    <submittedName>
        <fullName evidence="1">Adenylate kinase</fullName>
    </submittedName>
</protein>
<dbReference type="GO" id="GO:0016301">
    <property type="term" value="F:kinase activity"/>
    <property type="evidence" value="ECO:0007669"/>
    <property type="project" value="UniProtKB-KW"/>
</dbReference>
<accession>H6L7M9</accession>
<gene>
    <name evidence="1" type="ordered locus">SGRA_0322</name>
</gene>
<dbReference type="InterPro" id="IPR027417">
    <property type="entry name" value="P-loop_NTPase"/>
</dbReference>
<organism evidence="1 2">
    <name type="scientific">Saprospira grandis (strain Lewin)</name>
    <dbReference type="NCBI Taxonomy" id="984262"/>
    <lineage>
        <taxon>Bacteria</taxon>
        <taxon>Pseudomonadati</taxon>
        <taxon>Bacteroidota</taxon>
        <taxon>Saprospiria</taxon>
        <taxon>Saprospirales</taxon>
        <taxon>Saprospiraceae</taxon>
        <taxon>Saprospira</taxon>
    </lineage>
</organism>
<proteinExistence type="predicted"/>
<dbReference type="AlphaFoldDB" id="H6L7M9"/>
<sequence>MNFKSMKTLLLLEPPYAVYSLEVEELALQEDYYYLSLSDLFMQEAGSKSALGQSLGELDAKDRYKQLMQSKLRKLPRNIKAGWLLDPDCISSLEEAQALKELLEELNHPLDAIIIGQATAENLLAEVPDYEDKETAAEEIKDYFVKLLPGILQIFPEVPQLELSEQDDWKALHKQIRKLLRGTTQEN</sequence>
<dbReference type="STRING" id="984262.SGRA_0322"/>
<dbReference type="HOGENOM" id="CLU_1446698_0_0_10"/>